<sequence>MFGFNKQSDQERNRNQNQDIEELMNEVGSELGVDEDTRSLDQDPEQFAERLKQAIKKRTT</sequence>
<evidence type="ECO:0000313" key="3">
    <source>
        <dbReference type="Proteomes" id="UP000661691"/>
    </source>
</evidence>
<dbReference type="RefSeq" id="WP_191138876.1">
    <property type="nucleotide sequence ID" value="NZ_JACXAG020000002.1"/>
</dbReference>
<protein>
    <submittedName>
        <fullName evidence="2">Uncharacterized protein</fullName>
    </submittedName>
</protein>
<proteinExistence type="predicted"/>
<gene>
    <name evidence="2" type="ORF">IC620_02575</name>
</gene>
<dbReference type="AlphaFoldDB" id="A0A926N7R2"/>
<keyword evidence="3" id="KW-1185">Reference proteome</keyword>
<organism evidence="2 3">
    <name type="scientific">Polycladospora coralii</name>
    <dbReference type="NCBI Taxonomy" id="2771432"/>
    <lineage>
        <taxon>Bacteria</taxon>
        <taxon>Bacillati</taxon>
        <taxon>Bacillota</taxon>
        <taxon>Bacilli</taxon>
        <taxon>Bacillales</taxon>
        <taxon>Thermoactinomycetaceae</taxon>
        <taxon>Polycladospora</taxon>
    </lineage>
</organism>
<reference evidence="2" key="1">
    <citation type="submission" date="2020-09" db="EMBL/GenBank/DDBJ databases">
        <title>A novel bacterium of genus Hazenella, isolated from South China Sea.</title>
        <authorList>
            <person name="Huang H."/>
            <person name="Mo K."/>
            <person name="Hu Y."/>
        </authorList>
    </citation>
    <scope>NUCLEOTIDE SEQUENCE</scope>
    <source>
        <strain evidence="2">IB182357</strain>
    </source>
</reference>
<feature type="region of interest" description="Disordered" evidence="1">
    <location>
        <begin position="1"/>
        <end position="48"/>
    </location>
</feature>
<feature type="compositionally biased region" description="Basic and acidic residues" evidence="1">
    <location>
        <begin position="35"/>
        <end position="48"/>
    </location>
</feature>
<name>A0A926N7R2_9BACL</name>
<accession>A0A926N7R2</accession>
<evidence type="ECO:0000313" key="2">
    <source>
        <dbReference type="EMBL" id="MBD1371242.1"/>
    </source>
</evidence>
<comment type="caution">
    <text evidence="2">The sequence shown here is derived from an EMBL/GenBank/DDBJ whole genome shotgun (WGS) entry which is preliminary data.</text>
</comment>
<evidence type="ECO:0000256" key="1">
    <source>
        <dbReference type="SAM" id="MobiDB-lite"/>
    </source>
</evidence>
<dbReference type="EMBL" id="JACXAH010000002">
    <property type="protein sequence ID" value="MBD1371242.1"/>
    <property type="molecule type" value="Genomic_DNA"/>
</dbReference>
<dbReference type="Proteomes" id="UP000661691">
    <property type="component" value="Unassembled WGS sequence"/>
</dbReference>